<organism evidence="1 2">
    <name type="scientific">Ophiocordyceps camponoti-rufipedis</name>
    <dbReference type="NCBI Taxonomy" id="2004952"/>
    <lineage>
        <taxon>Eukaryota</taxon>
        <taxon>Fungi</taxon>
        <taxon>Dikarya</taxon>
        <taxon>Ascomycota</taxon>
        <taxon>Pezizomycotina</taxon>
        <taxon>Sordariomycetes</taxon>
        <taxon>Hypocreomycetidae</taxon>
        <taxon>Hypocreales</taxon>
        <taxon>Ophiocordycipitaceae</taxon>
        <taxon>Ophiocordyceps</taxon>
    </lineage>
</organism>
<gene>
    <name evidence="1" type="ORF">CDD80_5275</name>
</gene>
<keyword evidence="2" id="KW-1185">Reference proteome</keyword>
<dbReference type="Proteomes" id="UP000226431">
    <property type="component" value="Unassembled WGS sequence"/>
</dbReference>
<dbReference type="InterPro" id="IPR015943">
    <property type="entry name" value="WD40/YVTN_repeat-like_dom_sf"/>
</dbReference>
<dbReference type="EMBL" id="NJES01000510">
    <property type="protein sequence ID" value="PHH71446.1"/>
    <property type="molecule type" value="Genomic_DNA"/>
</dbReference>
<dbReference type="InterPro" id="IPR011047">
    <property type="entry name" value="Quinoprotein_ADH-like_sf"/>
</dbReference>
<name>A0A2C5YUL2_9HYPO</name>
<sequence>MGIAGPLWTNQHPVVSGWPIDVLNTRMGVYTGSYGQVFLQDSDTGIVRGAISLQDSNQESVQLSASPDGNIVLAGCNGWVFSLNPRTLEEKWKTRLPCNHEGITTVFYTPRGIYAAVWGYPYRLDMDDGSVKAFNDLSGLGHGEIRLALTADLECLAVGIQGTALCLDPMTLDTKWKQPLRRWDVVSVVGGQDVIYAGTSGYIYALRQEDGKKTAQNDLPMVGSYEARMALDDERPVLHVGARGYAIALRSSDLTLIYRKDLSPRSDDLTTVLDGFKVVYFSNNGRVYELDDMGAILSVSYLQSYDTQAASMSAYNLHGAYTLAVGLAGRSFGFDLGRSFEPMDQMELGFSRAWMPDITNITAWKHYNPALVPGTSLLRGVESETGKLVAMDLKSRQWHYMRTDGSVYVWAVAPQSGVVVRLLEEGTSPWQRWSPEAVEMEAVDGYCAGMMKVTDDGFKLLHKGHDAEMDCVELAQLAWPVSYGMMAEGELVLW</sequence>
<proteinExistence type="predicted"/>
<evidence type="ECO:0000313" key="1">
    <source>
        <dbReference type="EMBL" id="PHH71446.1"/>
    </source>
</evidence>
<comment type="caution">
    <text evidence="1">The sequence shown here is derived from an EMBL/GenBank/DDBJ whole genome shotgun (WGS) entry which is preliminary data.</text>
</comment>
<reference evidence="1 2" key="1">
    <citation type="submission" date="2017-06" db="EMBL/GenBank/DDBJ databases">
        <title>Ant-infecting Ophiocordyceps genomes reveal a high diversity of potential behavioral manipulation genes and a possible major role for enterotoxins.</title>
        <authorList>
            <person name="De Bekker C."/>
            <person name="Evans H.C."/>
            <person name="Brachmann A."/>
            <person name="Hughes D.P."/>
        </authorList>
    </citation>
    <scope>NUCLEOTIDE SEQUENCE [LARGE SCALE GENOMIC DNA]</scope>
    <source>
        <strain evidence="1 2">Map16</strain>
    </source>
</reference>
<protein>
    <submittedName>
        <fullName evidence="1">Uncharacterized protein</fullName>
    </submittedName>
</protein>
<dbReference type="AlphaFoldDB" id="A0A2C5YUL2"/>
<evidence type="ECO:0000313" key="2">
    <source>
        <dbReference type="Proteomes" id="UP000226431"/>
    </source>
</evidence>
<dbReference type="Gene3D" id="2.130.10.10">
    <property type="entry name" value="YVTN repeat-like/Quinoprotein amine dehydrogenase"/>
    <property type="match status" value="1"/>
</dbReference>
<dbReference type="SUPFAM" id="SSF50998">
    <property type="entry name" value="Quinoprotein alcohol dehydrogenase-like"/>
    <property type="match status" value="1"/>
</dbReference>
<accession>A0A2C5YUL2</accession>
<dbReference type="OrthoDB" id="5336044at2759"/>